<evidence type="ECO:0000256" key="1">
    <source>
        <dbReference type="SAM" id="MobiDB-lite"/>
    </source>
</evidence>
<dbReference type="InterPro" id="IPR003314">
    <property type="entry name" value="Mu-type_HTH"/>
</dbReference>
<evidence type="ECO:0000259" key="2">
    <source>
        <dbReference type="PROSITE" id="PS51702"/>
    </source>
</evidence>
<reference evidence="3 4" key="1">
    <citation type="submission" date="2024-06" db="EMBL/GenBank/DDBJ databases">
        <title>The Natural Products Discovery Center: Release of the First 8490 Sequenced Strains for Exploring Actinobacteria Biosynthetic Diversity.</title>
        <authorList>
            <person name="Kalkreuter E."/>
            <person name="Kautsar S.A."/>
            <person name="Yang D."/>
            <person name="Bader C.D."/>
            <person name="Teijaro C.N."/>
            <person name="Fluegel L."/>
            <person name="Davis C.M."/>
            <person name="Simpson J.R."/>
            <person name="Lauterbach L."/>
            <person name="Steele A.D."/>
            <person name="Gui C."/>
            <person name="Meng S."/>
            <person name="Li G."/>
            <person name="Viehrig K."/>
            <person name="Ye F."/>
            <person name="Su P."/>
            <person name="Kiefer A.F."/>
            <person name="Nichols A."/>
            <person name="Cepeda A.J."/>
            <person name="Yan W."/>
            <person name="Fan B."/>
            <person name="Jiang Y."/>
            <person name="Adhikari A."/>
            <person name="Zheng C.-J."/>
            <person name="Schuster L."/>
            <person name="Cowan T.M."/>
            <person name="Smanski M.J."/>
            <person name="Chevrette M.G."/>
            <person name="De Carvalho L.P.S."/>
            <person name="Shen B."/>
        </authorList>
    </citation>
    <scope>NUCLEOTIDE SEQUENCE [LARGE SCALE GENOMIC DNA]</scope>
    <source>
        <strain evidence="3 4">NPDC045705</strain>
    </source>
</reference>
<organism evidence="3 4">
    <name type="scientific">Streptomyces exfoliatus</name>
    <name type="common">Streptomyces hydrogenans</name>
    <dbReference type="NCBI Taxonomy" id="1905"/>
    <lineage>
        <taxon>Bacteria</taxon>
        <taxon>Bacillati</taxon>
        <taxon>Actinomycetota</taxon>
        <taxon>Actinomycetes</taxon>
        <taxon>Kitasatosporales</taxon>
        <taxon>Streptomycetaceae</taxon>
        <taxon>Streptomyces</taxon>
    </lineage>
</organism>
<accession>A0ABV3CNT5</accession>
<protein>
    <recommendedName>
        <fullName evidence="2">HTH Mu-type domain-containing protein</fullName>
    </recommendedName>
</protein>
<dbReference type="PROSITE" id="PS51702">
    <property type="entry name" value="HTH_MU"/>
    <property type="match status" value="1"/>
</dbReference>
<gene>
    <name evidence="3" type="ORF">AB0A76_01490</name>
</gene>
<comment type="caution">
    <text evidence="3">The sequence shown here is derived from an EMBL/GenBank/DDBJ whole genome shotgun (WGS) entry which is preliminary data.</text>
</comment>
<evidence type="ECO:0000313" key="3">
    <source>
        <dbReference type="EMBL" id="MEU7291870.1"/>
    </source>
</evidence>
<dbReference type="Proteomes" id="UP001551210">
    <property type="component" value="Unassembled WGS sequence"/>
</dbReference>
<name>A0ABV3CNT5_STREX</name>
<dbReference type="EMBL" id="JBEZAM010000001">
    <property type="protein sequence ID" value="MEU7291870.1"/>
    <property type="molecule type" value="Genomic_DNA"/>
</dbReference>
<keyword evidence="4" id="KW-1185">Reference proteome</keyword>
<feature type="region of interest" description="Disordered" evidence="1">
    <location>
        <begin position="217"/>
        <end position="247"/>
    </location>
</feature>
<feature type="domain" description="HTH Mu-type" evidence="2">
    <location>
        <begin position="247"/>
        <end position="304"/>
    </location>
</feature>
<evidence type="ECO:0000313" key="4">
    <source>
        <dbReference type="Proteomes" id="UP001551210"/>
    </source>
</evidence>
<dbReference type="RefSeq" id="WP_359203165.1">
    <property type="nucleotide sequence ID" value="NZ_JBEZAM010000001.1"/>
</dbReference>
<proteinExistence type="predicted"/>
<sequence>MDTHHVERKAAVRLCGGAGCAAREPRPALGRSRLCHICAQRLAADLERLPGLYGSCEAVLENSRSGAMTAGGRGTGGPAPGIRLNIRAAEVRASILSVLGSWGGLVAHERRVAPPSRTVTALAGFLRLHVTWLAAHDTAADASGELNRLVHAARRIVEPEPVRRHEIGACAEPDCSGSLVARVHTGGAALSDIVCTATPAHRWPAAEWTRLGRRLGAESGREGTDTGHTGGTGHAEPVGHPGGARRASEWLSPAEVAHLRGVPSGTVYRLASEQRWRREKRAGRTYYWAQDVERTFHAAGRTPR</sequence>